<sequence>MDYCSSCRRNLNGALVCPGCGDYAPDIAPTRRRPDAEAAGDNWDAWPAESAPEWTRPEATAPIPAISEAADAAASEGAAVPAATGQGRAARRRQLARWKKYRRRAAAATAFALIGGGLSTMLMQHRPTTGHAQAAGTPEPATGVGSAPGNSATAPEEQPDDRASRHPGARPTLTAGRAQHHTTTPTATTPLQPHAAATAHPVASPSAPSHTAAAPAAHTDHAAVSSSHKTPQASSGGSGASGGSAAGNAPTQAPATTSPGTSTSPSSPSTDPNSPTHLCVLGLVCVN</sequence>
<keyword evidence="4" id="KW-1185">Reference proteome</keyword>
<feature type="compositionally biased region" description="Low complexity" evidence="1">
    <location>
        <begin position="181"/>
        <end position="217"/>
    </location>
</feature>
<dbReference type="EMBL" id="CP020569">
    <property type="protein sequence ID" value="ARF53903.1"/>
    <property type="molecule type" value="Genomic_DNA"/>
</dbReference>
<keyword evidence="2" id="KW-0472">Membrane</keyword>
<accession>A0A1V0TLX4</accession>
<dbReference type="STRING" id="553510.B1H19_06655"/>
<dbReference type="RefSeq" id="WP_083103690.1">
    <property type="nucleotide sequence ID" value="NZ_CP020569.1"/>
</dbReference>
<gene>
    <name evidence="3" type="ORF">B1H19_06655</name>
</gene>
<dbReference type="Proteomes" id="UP000192726">
    <property type="component" value="Chromosome"/>
</dbReference>
<reference evidence="3 4" key="1">
    <citation type="submission" date="2017-04" db="EMBL/GenBank/DDBJ databases">
        <title>Complete Genome Sequence of Streptomyces gilvosporeus F607, a Capable Producer of Natamycin.</title>
        <authorList>
            <person name="Zong G."/>
            <person name="Zhong C."/>
            <person name="Fu J."/>
            <person name="Qin R."/>
            <person name="Cao G."/>
        </authorList>
    </citation>
    <scope>NUCLEOTIDE SEQUENCE [LARGE SCALE GENOMIC DNA]</scope>
    <source>
        <strain evidence="3 4">F607</strain>
    </source>
</reference>
<evidence type="ECO:0000313" key="4">
    <source>
        <dbReference type="Proteomes" id="UP000192726"/>
    </source>
</evidence>
<protein>
    <submittedName>
        <fullName evidence="3">Uncharacterized protein</fullName>
    </submittedName>
</protein>
<dbReference type="OrthoDB" id="3855728at2"/>
<evidence type="ECO:0000256" key="1">
    <source>
        <dbReference type="SAM" id="MobiDB-lite"/>
    </source>
</evidence>
<keyword evidence="2" id="KW-1133">Transmembrane helix</keyword>
<evidence type="ECO:0000313" key="3">
    <source>
        <dbReference type="EMBL" id="ARF53903.1"/>
    </source>
</evidence>
<feature type="transmembrane region" description="Helical" evidence="2">
    <location>
        <begin position="105"/>
        <end position="123"/>
    </location>
</feature>
<feature type="compositionally biased region" description="Low complexity" evidence="1">
    <location>
        <begin position="246"/>
        <end position="276"/>
    </location>
</feature>
<keyword evidence="2" id="KW-0812">Transmembrane</keyword>
<feature type="region of interest" description="Disordered" evidence="1">
    <location>
        <begin position="31"/>
        <end position="57"/>
    </location>
</feature>
<dbReference type="AlphaFoldDB" id="A0A1V0TLX4"/>
<proteinExistence type="predicted"/>
<evidence type="ECO:0000256" key="2">
    <source>
        <dbReference type="SAM" id="Phobius"/>
    </source>
</evidence>
<feature type="compositionally biased region" description="Gly residues" evidence="1">
    <location>
        <begin position="236"/>
        <end position="245"/>
    </location>
</feature>
<name>A0A1V0TLX4_9ACTN</name>
<dbReference type="KEGG" id="sgv:B1H19_06655"/>
<organism evidence="3 4">
    <name type="scientific">Streptomyces gilvosporeus</name>
    <dbReference type="NCBI Taxonomy" id="553510"/>
    <lineage>
        <taxon>Bacteria</taxon>
        <taxon>Bacillati</taxon>
        <taxon>Actinomycetota</taxon>
        <taxon>Actinomycetes</taxon>
        <taxon>Kitasatosporales</taxon>
        <taxon>Streptomycetaceae</taxon>
        <taxon>Streptomyces</taxon>
    </lineage>
</organism>
<feature type="region of interest" description="Disordered" evidence="1">
    <location>
        <begin position="128"/>
        <end position="277"/>
    </location>
</feature>